<dbReference type="Proteomes" id="UP000074119">
    <property type="component" value="Chromosome"/>
</dbReference>
<evidence type="ECO:0000256" key="2">
    <source>
        <dbReference type="ARBA" id="ARBA00001911"/>
    </source>
</evidence>
<dbReference type="Gene3D" id="3.40.50.720">
    <property type="entry name" value="NAD(P)-binding Rossmann-like Domain"/>
    <property type="match status" value="1"/>
</dbReference>
<evidence type="ECO:0000313" key="14">
    <source>
        <dbReference type="Proteomes" id="UP000074119"/>
    </source>
</evidence>
<dbReference type="RefSeq" id="WP_008248696.1">
    <property type="nucleotide sequence ID" value="NZ_CP014544.1"/>
</dbReference>
<dbReference type="PANTHER" id="PTHR43725">
    <property type="entry name" value="UDP-GLUCOSE 4-EPIMERASE"/>
    <property type="match status" value="1"/>
</dbReference>
<accession>A0A127M7G0</accession>
<dbReference type="GO" id="GO:0006012">
    <property type="term" value="P:galactose metabolic process"/>
    <property type="evidence" value="ECO:0007669"/>
    <property type="project" value="UniProtKB-KW"/>
</dbReference>
<evidence type="ECO:0000256" key="10">
    <source>
        <dbReference type="ARBA" id="ARBA00031367"/>
    </source>
</evidence>
<evidence type="ECO:0000313" key="13">
    <source>
        <dbReference type="EMBL" id="AMO69155.1"/>
    </source>
</evidence>
<protein>
    <recommendedName>
        <fullName evidence="6">UDP-glucose 4-epimerase</fullName>
        <ecNumber evidence="5">5.1.3.2</ecNumber>
    </recommendedName>
    <alternativeName>
        <fullName evidence="11">Galactowaldenase</fullName>
    </alternativeName>
    <alternativeName>
        <fullName evidence="10">UDP-galactose 4-epimerase</fullName>
    </alternativeName>
</protein>
<reference evidence="13 14" key="1">
    <citation type="submission" date="2015-12" db="EMBL/GenBank/DDBJ databases">
        <authorList>
            <person name="Shamseldin A."/>
            <person name="Moawad H."/>
            <person name="Abd El-Rahim W.M."/>
            <person name="Sadowsky M.J."/>
        </authorList>
    </citation>
    <scope>NUCLEOTIDE SEQUENCE [LARGE SCALE GENOMIC DNA]</scope>
    <source>
        <strain evidence="13 14">SM2</strain>
    </source>
</reference>
<dbReference type="EC" id="5.1.3.2" evidence="5"/>
<dbReference type="STRING" id="1470434.AZF00_12945"/>
<gene>
    <name evidence="13" type="ORF">AZF00_12945</name>
</gene>
<keyword evidence="8" id="KW-0299">Galactose metabolism</keyword>
<organism evidence="13 14">
    <name type="scientific">Zhongshania aliphaticivorans</name>
    <dbReference type="NCBI Taxonomy" id="1470434"/>
    <lineage>
        <taxon>Bacteria</taxon>
        <taxon>Pseudomonadati</taxon>
        <taxon>Pseudomonadota</taxon>
        <taxon>Gammaproteobacteria</taxon>
        <taxon>Cellvibrionales</taxon>
        <taxon>Spongiibacteraceae</taxon>
        <taxon>Zhongshania</taxon>
    </lineage>
</organism>
<evidence type="ECO:0000256" key="3">
    <source>
        <dbReference type="ARBA" id="ARBA00004947"/>
    </source>
</evidence>
<dbReference type="EMBL" id="CP014544">
    <property type="protein sequence ID" value="AMO69155.1"/>
    <property type="molecule type" value="Genomic_DNA"/>
</dbReference>
<evidence type="ECO:0000256" key="1">
    <source>
        <dbReference type="ARBA" id="ARBA00000083"/>
    </source>
</evidence>
<comment type="similarity">
    <text evidence="4">Belongs to the NAD(P)-dependent epimerase/dehydratase family.</text>
</comment>
<dbReference type="AlphaFoldDB" id="A0A127M7G0"/>
<comment type="pathway">
    <text evidence="3">Carbohydrate metabolism; galactose metabolism.</text>
</comment>
<dbReference type="GO" id="GO:0003978">
    <property type="term" value="F:UDP-glucose 4-epimerase activity"/>
    <property type="evidence" value="ECO:0007669"/>
    <property type="project" value="UniProtKB-EC"/>
</dbReference>
<dbReference type="KEGG" id="zal:AZF00_12945"/>
<dbReference type="InterPro" id="IPR001509">
    <property type="entry name" value="Epimerase_deHydtase"/>
</dbReference>
<dbReference type="GO" id="GO:0005829">
    <property type="term" value="C:cytosol"/>
    <property type="evidence" value="ECO:0007669"/>
    <property type="project" value="TreeGrafter"/>
</dbReference>
<name>A0A127M7G0_9GAMM</name>
<dbReference type="Pfam" id="PF01370">
    <property type="entry name" value="Epimerase"/>
    <property type="match status" value="1"/>
</dbReference>
<evidence type="ECO:0000256" key="8">
    <source>
        <dbReference type="ARBA" id="ARBA00023144"/>
    </source>
</evidence>
<feature type="domain" description="NAD-dependent epimerase/dehydratase" evidence="12">
    <location>
        <begin position="3"/>
        <end position="156"/>
    </location>
</feature>
<evidence type="ECO:0000259" key="12">
    <source>
        <dbReference type="Pfam" id="PF01370"/>
    </source>
</evidence>
<dbReference type="SUPFAM" id="SSF51735">
    <property type="entry name" value="NAD(P)-binding Rossmann-fold domains"/>
    <property type="match status" value="1"/>
</dbReference>
<evidence type="ECO:0000256" key="9">
    <source>
        <dbReference type="ARBA" id="ARBA00023235"/>
    </source>
</evidence>
<keyword evidence="9" id="KW-0413">Isomerase</keyword>
<evidence type="ECO:0000256" key="6">
    <source>
        <dbReference type="ARBA" id="ARBA00018569"/>
    </source>
</evidence>
<evidence type="ECO:0000256" key="5">
    <source>
        <dbReference type="ARBA" id="ARBA00013189"/>
    </source>
</evidence>
<keyword evidence="7" id="KW-0520">NAD</keyword>
<comment type="cofactor">
    <cofactor evidence="2">
        <name>NAD(+)</name>
        <dbReference type="ChEBI" id="CHEBI:57540"/>
    </cofactor>
</comment>
<keyword evidence="8" id="KW-0119">Carbohydrate metabolism</keyword>
<evidence type="ECO:0000256" key="4">
    <source>
        <dbReference type="ARBA" id="ARBA00007637"/>
    </source>
</evidence>
<sequence length="315" mass="35162">MNILITGAFGNLGQMCIEEALKQGHQLRCFDLDNANNQKLKRRYHNRCEVILGDICDTTLHPKLLEGVDAVIHNASLLPPLSENQPELAEAINVVATQNLIKSMEASSTSPRLIFPSSVTVFGKSLPGEAAKCISDRVTASDNYTRHKLIIEKTLKGSPLSWVILRVGVSVDARTLKADRATLHELLNINPESPIEFVHPKDVALAMCNAAQSAAANRKVLLIGGGKYCQINHYRFIKTAFSALSLTLPYNDKGTGIYYTHWMDSTEAQRLLQFQRHSFEDYEREMACRMRPVRIGLTPLRPLLNRLLPYALAKI</sequence>
<dbReference type="InterPro" id="IPR036291">
    <property type="entry name" value="NAD(P)-bd_dom_sf"/>
</dbReference>
<evidence type="ECO:0000256" key="11">
    <source>
        <dbReference type="ARBA" id="ARBA00033067"/>
    </source>
</evidence>
<evidence type="ECO:0000256" key="7">
    <source>
        <dbReference type="ARBA" id="ARBA00023027"/>
    </source>
</evidence>
<dbReference type="PANTHER" id="PTHR43725:SF47">
    <property type="entry name" value="UDP-GLUCOSE 4-EPIMERASE"/>
    <property type="match status" value="1"/>
</dbReference>
<comment type="catalytic activity">
    <reaction evidence="1">
        <text>UDP-alpha-D-glucose = UDP-alpha-D-galactose</text>
        <dbReference type="Rhea" id="RHEA:22168"/>
        <dbReference type="ChEBI" id="CHEBI:58885"/>
        <dbReference type="ChEBI" id="CHEBI:66914"/>
        <dbReference type="EC" id="5.1.3.2"/>
    </reaction>
</comment>
<proteinExistence type="inferred from homology"/>